<organism evidence="1 2">
    <name type="scientific">Allokutzneria multivorans</name>
    <dbReference type="NCBI Taxonomy" id="1142134"/>
    <lineage>
        <taxon>Bacteria</taxon>
        <taxon>Bacillati</taxon>
        <taxon>Actinomycetota</taxon>
        <taxon>Actinomycetes</taxon>
        <taxon>Pseudonocardiales</taxon>
        <taxon>Pseudonocardiaceae</taxon>
        <taxon>Allokutzneria</taxon>
    </lineage>
</organism>
<proteinExistence type="predicted"/>
<protein>
    <submittedName>
        <fullName evidence="1">Uncharacterized protein</fullName>
    </submittedName>
</protein>
<keyword evidence="2" id="KW-1185">Reference proteome</keyword>
<accession>A0ABP7U3W6</accession>
<name>A0ABP7U3W6_9PSEU</name>
<evidence type="ECO:0000313" key="1">
    <source>
        <dbReference type="EMBL" id="GAA4035531.1"/>
    </source>
</evidence>
<dbReference type="Proteomes" id="UP001501747">
    <property type="component" value="Unassembled WGS sequence"/>
</dbReference>
<dbReference type="EMBL" id="BAABAL010000026">
    <property type="protein sequence ID" value="GAA4035531.1"/>
    <property type="molecule type" value="Genomic_DNA"/>
</dbReference>
<evidence type="ECO:0000313" key="2">
    <source>
        <dbReference type="Proteomes" id="UP001501747"/>
    </source>
</evidence>
<sequence>MSAQYSCSGLTQSRYGVTIKCDYPWWELAINCTRLGPVGGAEIVVVDRERYSNVAATFCPPNYFYDMSWPSWRVTRIW</sequence>
<comment type="caution">
    <text evidence="1">The sequence shown here is derived from an EMBL/GenBank/DDBJ whole genome shotgun (WGS) entry which is preliminary data.</text>
</comment>
<reference evidence="2" key="1">
    <citation type="journal article" date="2019" name="Int. J. Syst. Evol. Microbiol.">
        <title>The Global Catalogue of Microorganisms (GCM) 10K type strain sequencing project: providing services to taxonomists for standard genome sequencing and annotation.</title>
        <authorList>
            <consortium name="The Broad Institute Genomics Platform"/>
            <consortium name="The Broad Institute Genome Sequencing Center for Infectious Disease"/>
            <person name="Wu L."/>
            <person name="Ma J."/>
        </authorList>
    </citation>
    <scope>NUCLEOTIDE SEQUENCE [LARGE SCALE GENOMIC DNA]</scope>
    <source>
        <strain evidence="2">JCM 17342</strain>
    </source>
</reference>
<gene>
    <name evidence="1" type="ORF">GCM10022247_71380</name>
</gene>